<proteinExistence type="predicted"/>
<dbReference type="PANTHER" id="PTHR47501:SF5">
    <property type="entry name" value="HAT C-TERMINAL DIMERISATION DOMAIN-CONTAINING PROTEIN"/>
    <property type="match status" value="1"/>
</dbReference>
<evidence type="ECO:0008006" key="3">
    <source>
        <dbReference type="Google" id="ProtNLM"/>
    </source>
</evidence>
<protein>
    <recommendedName>
        <fullName evidence="3">Transposase</fullName>
    </recommendedName>
</protein>
<accession>A0A8K0KFL3</accession>
<dbReference type="Proteomes" id="UP000792457">
    <property type="component" value="Unassembled WGS sequence"/>
</dbReference>
<dbReference type="PANTHER" id="PTHR47501">
    <property type="entry name" value="TRANSPOSASE-RELATED"/>
    <property type="match status" value="1"/>
</dbReference>
<reference evidence="1" key="2">
    <citation type="submission" date="2017-10" db="EMBL/GenBank/DDBJ databases">
        <title>Ladona fulva Genome sequencing and assembly.</title>
        <authorList>
            <person name="Murali S."/>
            <person name="Richards S."/>
            <person name="Bandaranaike D."/>
            <person name="Bellair M."/>
            <person name="Blankenburg K."/>
            <person name="Chao H."/>
            <person name="Dinh H."/>
            <person name="Doddapaneni H."/>
            <person name="Dugan-Rocha S."/>
            <person name="Elkadiri S."/>
            <person name="Gnanaolivu R."/>
            <person name="Hernandez B."/>
            <person name="Skinner E."/>
            <person name="Javaid M."/>
            <person name="Lee S."/>
            <person name="Li M."/>
            <person name="Ming W."/>
            <person name="Munidasa M."/>
            <person name="Muniz J."/>
            <person name="Nguyen L."/>
            <person name="Hughes D."/>
            <person name="Osuji N."/>
            <person name="Pu L.-L."/>
            <person name="Puazo M."/>
            <person name="Qu C."/>
            <person name="Quiroz J."/>
            <person name="Raj R."/>
            <person name="Weissenberger G."/>
            <person name="Xin Y."/>
            <person name="Zou X."/>
            <person name="Han Y."/>
            <person name="Worley K."/>
            <person name="Muzny D."/>
            <person name="Gibbs R."/>
        </authorList>
    </citation>
    <scope>NUCLEOTIDE SEQUENCE</scope>
    <source>
        <strain evidence="1">Sampled in the wild</strain>
    </source>
</reference>
<evidence type="ECO:0000313" key="2">
    <source>
        <dbReference type="Proteomes" id="UP000792457"/>
    </source>
</evidence>
<reference evidence="1" key="1">
    <citation type="submission" date="2013-04" db="EMBL/GenBank/DDBJ databases">
        <authorList>
            <person name="Qu J."/>
            <person name="Murali S.C."/>
            <person name="Bandaranaike D."/>
            <person name="Bellair M."/>
            <person name="Blankenburg K."/>
            <person name="Chao H."/>
            <person name="Dinh H."/>
            <person name="Doddapaneni H."/>
            <person name="Downs B."/>
            <person name="Dugan-Rocha S."/>
            <person name="Elkadiri S."/>
            <person name="Gnanaolivu R.D."/>
            <person name="Hernandez B."/>
            <person name="Javaid M."/>
            <person name="Jayaseelan J.C."/>
            <person name="Lee S."/>
            <person name="Li M."/>
            <person name="Ming W."/>
            <person name="Munidasa M."/>
            <person name="Muniz J."/>
            <person name="Nguyen L."/>
            <person name="Ongeri F."/>
            <person name="Osuji N."/>
            <person name="Pu L.-L."/>
            <person name="Puazo M."/>
            <person name="Qu C."/>
            <person name="Quiroz J."/>
            <person name="Raj R."/>
            <person name="Weissenberger G."/>
            <person name="Xin Y."/>
            <person name="Zou X."/>
            <person name="Han Y."/>
            <person name="Richards S."/>
            <person name="Worley K."/>
            <person name="Muzny D."/>
            <person name="Gibbs R."/>
        </authorList>
    </citation>
    <scope>NUCLEOTIDE SEQUENCE</scope>
    <source>
        <strain evidence="1">Sampled in the wild</strain>
    </source>
</reference>
<evidence type="ECO:0000313" key="1">
    <source>
        <dbReference type="EMBL" id="KAG8233453.1"/>
    </source>
</evidence>
<dbReference type="EMBL" id="KZ308718">
    <property type="protein sequence ID" value="KAG8233453.1"/>
    <property type="molecule type" value="Genomic_DNA"/>
</dbReference>
<comment type="caution">
    <text evidence="1">The sequence shown here is derived from an EMBL/GenBank/DDBJ whole genome shotgun (WGS) entry which is preliminary data.</text>
</comment>
<keyword evidence="2" id="KW-1185">Reference proteome</keyword>
<dbReference type="OrthoDB" id="8912104at2759"/>
<organism evidence="1 2">
    <name type="scientific">Ladona fulva</name>
    <name type="common">Scarce chaser dragonfly</name>
    <name type="synonym">Libellula fulva</name>
    <dbReference type="NCBI Taxonomy" id="123851"/>
    <lineage>
        <taxon>Eukaryota</taxon>
        <taxon>Metazoa</taxon>
        <taxon>Ecdysozoa</taxon>
        <taxon>Arthropoda</taxon>
        <taxon>Hexapoda</taxon>
        <taxon>Insecta</taxon>
        <taxon>Pterygota</taxon>
        <taxon>Palaeoptera</taxon>
        <taxon>Odonata</taxon>
        <taxon>Epiprocta</taxon>
        <taxon>Anisoptera</taxon>
        <taxon>Libelluloidea</taxon>
        <taxon>Libellulidae</taxon>
        <taxon>Ladona</taxon>
    </lineage>
</organism>
<dbReference type="AlphaFoldDB" id="A0A8K0KFL3"/>
<gene>
    <name evidence="1" type="ORF">J437_LFUL010564</name>
</gene>
<dbReference type="SUPFAM" id="SSF53098">
    <property type="entry name" value="Ribonuclease H-like"/>
    <property type="match status" value="1"/>
</dbReference>
<dbReference type="InterPro" id="IPR012337">
    <property type="entry name" value="RNaseH-like_sf"/>
</dbReference>
<sequence length="216" mass="24679">MRVMKIPVSFVSDHVEEKMEELRISLPHHVMCASHTLNLLATTDAIKKIAKSLSRMHHIALGKCTFLWNASRRPHSAKKMKLSYPGVTRWNSLYDALGQVLKHNEKLQAVFSALGTKIQIEEAELEYLREYLDIMRLIATSIDWLQGDGCYFGLLLLILFVIKGKPDEMESKVLRRCAPLVTGLKVSLENRFNKYFSLSAEVNDAIWLLVHTLSLK</sequence>
<name>A0A8K0KFL3_LADFU</name>